<comment type="caution">
    <text evidence="1">The sequence shown here is derived from an EMBL/GenBank/DDBJ whole genome shotgun (WGS) entry which is preliminary data.</text>
</comment>
<keyword evidence="2" id="KW-1185">Reference proteome</keyword>
<evidence type="ECO:0000313" key="1">
    <source>
        <dbReference type="EMBL" id="KAJ7730866.1"/>
    </source>
</evidence>
<evidence type="ECO:0000313" key="2">
    <source>
        <dbReference type="Proteomes" id="UP001215280"/>
    </source>
</evidence>
<organism evidence="1 2">
    <name type="scientific">Mycena maculata</name>
    <dbReference type="NCBI Taxonomy" id="230809"/>
    <lineage>
        <taxon>Eukaryota</taxon>
        <taxon>Fungi</taxon>
        <taxon>Dikarya</taxon>
        <taxon>Basidiomycota</taxon>
        <taxon>Agaricomycotina</taxon>
        <taxon>Agaricomycetes</taxon>
        <taxon>Agaricomycetidae</taxon>
        <taxon>Agaricales</taxon>
        <taxon>Marasmiineae</taxon>
        <taxon>Mycenaceae</taxon>
        <taxon>Mycena</taxon>
    </lineage>
</organism>
<accession>A0AAD7MS75</accession>
<reference evidence="1" key="1">
    <citation type="submission" date="2023-03" db="EMBL/GenBank/DDBJ databases">
        <title>Massive genome expansion in bonnet fungi (Mycena s.s.) driven by repeated elements and novel gene families across ecological guilds.</title>
        <authorList>
            <consortium name="Lawrence Berkeley National Laboratory"/>
            <person name="Harder C.B."/>
            <person name="Miyauchi S."/>
            <person name="Viragh M."/>
            <person name="Kuo A."/>
            <person name="Thoen E."/>
            <person name="Andreopoulos B."/>
            <person name="Lu D."/>
            <person name="Skrede I."/>
            <person name="Drula E."/>
            <person name="Henrissat B."/>
            <person name="Morin E."/>
            <person name="Kohler A."/>
            <person name="Barry K."/>
            <person name="LaButti K."/>
            <person name="Morin E."/>
            <person name="Salamov A."/>
            <person name="Lipzen A."/>
            <person name="Mereny Z."/>
            <person name="Hegedus B."/>
            <person name="Baldrian P."/>
            <person name="Stursova M."/>
            <person name="Weitz H."/>
            <person name="Taylor A."/>
            <person name="Grigoriev I.V."/>
            <person name="Nagy L.G."/>
            <person name="Martin F."/>
            <person name="Kauserud H."/>
        </authorList>
    </citation>
    <scope>NUCLEOTIDE SEQUENCE</scope>
    <source>
        <strain evidence="1">CBHHK188m</strain>
    </source>
</reference>
<sequence length="359" mass="40653">MEADADVTLIDVDLGVQVVRDPEYYKPSGDCKIRVEDTLFNIHRFLLERDSSAFETMFQLPQGMEKPQGSSDDDPIVLMGDTAEEFRALCWALYALPDEIVKESTATNSVKKLARVAVISHKYQLAAFQSWSLGSIRGRCTPGGYLRTCPSHLLPIILRPLILCREDSLVDTVVDVWLYRLSNLKQTGFIANFHAYDPLPVSAFSDAITFAEENQLRQFLGRLYYARLAVAHRDSKMPTSSLIKFPFGDLEHRHQQRILRGSWSLSAYWQHLITEKPSLQRNCPSSSTNCRPEWNSIWQDATAHGGATDILFKLRYIRDQIPSHRQNMTEGCANKGKAIIESLITQLEVALPDHFLGPP</sequence>
<evidence type="ECO:0008006" key="3">
    <source>
        <dbReference type="Google" id="ProtNLM"/>
    </source>
</evidence>
<dbReference type="AlphaFoldDB" id="A0AAD7MS75"/>
<gene>
    <name evidence="1" type="ORF">DFH07DRAFT_968986</name>
</gene>
<name>A0AAD7MS75_9AGAR</name>
<dbReference type="CDD" id="cd18186">
    <property type="entry name" value="BTB_POZ_ZBTB_KLHL-like"/>
    <property type="match status" value="1"/>
</dbReference>
<protein>
    <recommendedName>
        <fullName evidence="3">BTB domain-containing protein</fullName>
    </recommendedName>
</protein>
<dbReference type="InterPro" id="IPR011333">
    <property type="entry name" value="SKP1/BTB/POZ_sf"/>
</dbReference>
<dbReference type="EMBL" id="JARJLG010000187">
    <property type="protein sequence ID" value="KAJ7730866.1"/>
    <property type="molecule type" value="Genomic_DNA"/>
</dbReference>
<dbReference type="Gene3D" id="3.30.710.10">
    <property type="entry name" value="Potassium Channel Kv1.1, Chain A"/>
    <property type="match status" value="1"/>
</dbReference>
<dbReference type="Proteomes" id="UP001215280">
    <property type="component" value="Unassembled WGS sequence"/>
</dbReference>
<proteinExistence type="predicted"/>